<feature type="region of interest" description="Disordered" evidence="2">
    <location>
        <begin position="372"/>
        <end position="404"/>
    </location>
</feature>
<proteinExistence type="inferred from homology"/>
<comment type="similarity">
    <text evidence="1">Belongs to the myoviridae tail sheath protein family.</text>
</comment>
<dbReference type="InterPro" id="IPR020287">
    <property type="entry name" value="Tail_sheath_C"/>
</dbReference>
<evidence type="ECO:0000313" key="4">
    <source>
        <dbReference type="EMBL" id="MBG0737924.1"/>
    </source>
</evidence>
<dbReference type="Pfam" id="PF17482">
    <property type="entry name" value="Phage_sheath_1C"/>
    <property type="match status" value="1"/>
</dbReference>
<evidence type="ECO:0000259" key="3">
    <source>
        <dbReference type="Pfam" id="PF17482"/>
    </source>
</evidence>
<dbReference type="Proteomes" id="UP000655366">
    <property type="component" value="Unassembled WGS sequence"/>
</dbReference>
<feature type="domain" description="Tail sheath protein C-terminal" evidence="3">
    <location>
        <begin position="548"/>
        <end position="653"/>
    </location>
</feature>
<gene>
    <name evidence="4" type="ORF">IV500_00520</name>
</gene>
<dbReference type="AlphaFoldDB" id="A0A931G646"/>
<sequence>MTTGLQLGHPGIYPLGSREARQEPGFEPVRLDETGFVGVALRGPVDTPVLVASWSDYVRNFGAFEREAQTPDRLLPYAVQAFFAQGGERAWVLRVAPAPDWTGDDAEAATASFSIGLGTPNSSGSLPESPGLAAASEGTWGTGLRIRLGFEVLQSFDATLDDDGGIRLPAGAVLAPWSLLRLRPLDPPGLPSLGWVAGERRTDPHAGGRSAVLAAPLTAPAGGSLRVDVVTAVLEAAATGAGQSERLTGLGLGPDHRRFLPEVLASDSLLLRATGNWGWNDALPNLQLDDIPVLPVHPGEDRSSGIDFRSFYDDGPADQDSLDEAVHRGVDAMGRESRIGLLCAPDLYWRAAPPAPEVPVPVPVQHAASCSCGREDPCGGRDTAQQDPDYAPTDDVQPGLDARDPGDLAEIIRRQLRLVQVAELRHRFVALLDEPAGLSLRQIHDWRTGFDSSYAAAYFPWLGVPRVGPGRPALVQVPPSSFAAGIIAARERQLGLSWGPANALAAGAVLSADVVTDATHDALHLQGINVYRQERDGIRLSAARTLSTDPEYVQLSVRRLMTMLVLTLERQAQWLVFEPNTPQLRATLTRMLTAFLQDQHRRGAFAGGTEAESFFVQCDDGLNPPQSQGLGRLVAEIGVAPAFPLEYLLLRISQDVDGAVLVAGPEQEGGHA</sequence>
<reference evidence="4 5" key="1">
    <citation type="submission" date="2020-11" db="EMBL/GenBank/DDBJ databases">
        <title>Arthrobacter antarcticus sp. nov., isolated from Antarctic Soil.</title>
        <authorList>
            <person name="Li J."/>
        </authorList>
    </citation>
    <scope>NUCLEOTIDE SEQUENCE [LARGE SCALE GENOMIC DNA]</scope>
    <source>
        <strain evidence="4 5">Z1-20</strain>
    </source>
</reference>
<evidence type="ECO:0000256" key="2">
    <source>
        <dbReference type="SAM" id="MobiDB-lite"/>
    </source>
</evidence>
<dbReference type="Gene3D" id="3.40.50.11780">
    <property type="match status" value="2"/>
</dbReference>
<comment type="caution">
    <text evidence="4">The sequence shown here is derived from an EMBL/GenBank/DDBJ whole genome shotgun (WGS) entry which is preliminary data.</text>
</comment>
<organism evidence="4 5">
    <name type="scientific">Arthrobacter terrae</name>
    <dbReference type="NCBI Taxonomy" id="2935737"/>
    <lineage>
        <taxon>Bacteria</taxon>
        <taxon>Bacillati</taxon>
        <taxon>Actinomycetota</taxon>
        <taxon>Actinomycetes</taxon>
        <taxon>Micrococcales</taxon>
        <taxon>Micrococcaceae</taxon>
        <taxon>Arthrobacter</taxon>
    </lineage>
</organism>
<evidence type="ECO:0000256" key="1">
    <source>
        <dbReference type="ARBA" id="ARBA00008005"/>
    </source>
</evidence>
<dbReference type="PANTHER" id="PTHR35861:SF1">
    <property type="entry name" value="PHAGE TAIL SHEATH PROTEIN"/>
    <property type="match status" value="1"/>
</dbReference>
<dbReference type="InterPro" id="IPR052042">
    <property type="entry name" value="Tail_sheath_structural"/>
</dbReference>
<protein>
    <submittedName>
        <fullName evidence="4">Phage tail sheath family protein</fullName>
    </submittedName>
</protein>
<evidence type="ECO:0000313" key="5">
    <source>
        <dbReference type="Proteomes" id="UP000655366"/>
    </source>
</evidence>
<keyword evidence="5" id="KW-1185">Reference proteome</keyword>
<name>A0A931G646_9MICC</name>
<dbReference type="RefSeq" id="WP_196394871.1">
    <property type="nucleotide sequence ID" value="NZ_JADNYM010000001.1"/>
</dbReference>
<accession>A0A931G646</accession>
<feature type="region of interest" description="Disordered" evidence="2">
    <location>
        <begin position="1"/>
        <end position="21"/>
    </location>
</feature>
<dbReference type="PANTHER" id="PTHR35861">
    <property type="match status" value="1"/>
</dbReference>
<dbReference type="EMBL" id="JADNYM010000001">
    <property type="protein sequence ID" value="MBG0737924.1"/>
    <property type="molecule type" value="Genomic_DNA"/>
</dbReference>